<dbReference type="STRING" id="1503.CLPU_4c01020"/>
<dbReference type="EMBL" id="LGSS01000004">
    <property type="protein sequence ID" value="KNF09056.1"/>
    <property type="molecule type" value="Genomic_DNA"/>
</dbReference>
<organism evidence="2 3">
    <name type="scientific">Gottschalkia purinilytica</name>
    <name type="common">Clostridium purinilyticum</name>
    <dbReference type="NCBI Taxonomy" id="1503"/>
    <lineage>
        <taxon>Bacteria</taxon>
        <taxon>Bacillati</taxon>
        <taxon>Bacillota</taxon>
        <taxon>Tissierellia</taxon>
        <taxon>Tissierellales</taxon>
        <taxon>Gottschalkiaceae</taxon>
        <taxon>Gottschalkia</taxon>
    </lineage>
</organism>
<keyword evidence="1" id="KW-0472">Membrane</keyword>
<protein>
    <recommendedName>
        <fullName evidence="4">DUF4418 domain-containing protein</fullName>
    </recommendedName>
</protein>
<dbReference type="AlphaFoldDB" id="A0A0L0WC63"/>
<keyword evidence="1" id="KW-0812">Transmembrane</keyword>
<accession>A0A0L0WC63</accession>
<comment type="caution">
    <text evidence="2">The sequence shown here is derived from an EMBL/GenBank/DDBJ whole genome shotgun (WGS) entry which is preliminary data.</text>
</comment>
<sequence>MQKKFSKILSGILVLVGFIIIGSILIWSPVCKNMMELASGNMSHMRCYYTGQASILLSIVLIVAGIESFLTNSRKPWTFITIGIMFLVVTFGSKLGIGVCMKETMRCNITATWIRIGGIVTMICGLISLFKEEEKEIIKINIAS</sequence>
<reference evidence="3" key="1">
    <citation type="submission" date="2015-07" db="EMBL/GenBank/DDBJ databases">
        <title>Draft genome sequence of the purine-degrading Gottschalkia purinilyticum DSM 1384 (formerly Clostridium purinilyticum).</title>
        <authorList>
            <person name="Poehlein A."/>
            <person name="Schiel-Bengelsdorf B."/>
            <person name="Bengelsdorf F.R."/>
            <person name="Daniel R."/>
            <person name="Duerre P."/>
        </authorList>
    </citation>
    <scope>NUCLEOTIDE SEQUENCE [LARGE SCALE GENOMIC DNA]</scope>
    <source>
        <strain evidence="3">DSM 1384</strain>
    </source>
</reference>
<gene>
    <name evidence="2" type="ORF">CLPU_4c01020</name>
</gene>
<dbReference type="OrthoDB" id="2087407at2"/>
<evidence type="ECO:0000313" key="3">
    <source>
        <dbReference type="Proteomes" id="UP000037267"/>
    </source>
</evidence>
<dbReference type="Proteomes" id="UP000037267">
    <property type="component" value="Unassembled WGS sequence"/>
</dbReference>
<dbReference type="InterPro" id="IPR025531">
    <property type="entry name" value="DUF4418"/>
</dbReference>
<feature type="transmembrane region" description="Helical" evidence="1">
    <location>
        <begin position="109"/>
        <end position="130"/>
    </location>
</feature>
<name>A0A0L0WC63_GOTPU</name>
<feature type="transmembrane region" description="Helical" evidence="1">
    <location>
        <begin position="50"/>
        <end position="70"/>
    </location>
</feature>
<evidence type="ECO:0000256" key="1">
    <source>
        <dbReference type="SAM" id="Phobius"/>
    </source>
</evidence>
<dbReference type="RefSeq" id="WP_050354632.1">
    <property type="nucleotide sequence ID" value="NZ_LGSS01000004.1"/>
</dbReference>
<proteinExistence type="predicted"/>
<keyword evidence="3" id="KW-1185">Reference proteome</keyword>
<evidence type="ECO:0008006" key="4">
    <source>
        <dbReference type="Google" id="ProtNLM"/>
    </source>
</evidence>
<dbReference type="Pfam" id="PF14387">
    <property type="entry name" value="DUF4418"/>
    <property type="match status" value="1"/>
</dbReference>
<keyword evidence="1" id="KW-1133">Transmembrane helix</keyword>
<feature type="transmembrane region" description="Helical" evidence="1">
    <location>
        <begin position="12"/>
        <end position="30"/>
    </location>
</feature>
<feature type="transmembrane region" description="Helical" evidence="1">
    <location>
        <begin position="77"/>
        <end position="97"/>
    </location>
</feature>
<evidence type="ECO:0000313" key="2">
    <source>
        <dbReference type="EMBL" id="KNF09056.1"/>
    </source>
</evidence>